<keyword evidence="5" id="KW-0411">Iron-sulfur</keyword>
<dbReference type="SUPFAM" id="SSF53732">
    <property type="entry name" value="Aconitase iron-sulfur domain"/>
    <property type="match status" value="1"/>
</dbReference>
<dbReference type="PROSITE" id="PS01244">
    <property type="entry name" value="ACONITASE_2"/>
    <property type="match status" value="1"/>
</dbReference>
<evidence type="ECO:0000256" key="1">
    <source>
        <dbReference type="ARBA" id="ARBA00001966"/>
    </source>
</evidence>
<dbReference type="InterPro" id="IPR006249">
    <property type="entry name" value="Aconitase/IRP2"/>
</dbReference>
<dbReference type="GO" id="GO:0016829">
    <property type="term" value="F:lyase activity"/>
    <property type="evidence" value="ECO:0007669"/>
    <property type="project" value="UniProtKB-KW"/>
</dbReference>
<keyword evidence="11" id="KW-1185">Reference proteome</keyword>
<evidence type="ECO:0000313" key="10">
    <source>
        <dbReference type="EMBL" id="TYL36624.1"/>
    </source>
</evidence>
<dbReference type="PROSITE" id="PS00450">
    <property type="entry name" value="ACONITASE_1"/>
    <property type="match status" value="1"/>
</dbReference>
<evidence type="ECO:0000256" key="7">
    <source>
        <dbReference type="SAM" id="MobiDB-lite"/>
    </source>
</evidence>
<dbReference type="Gene3D" id="6.10.190.10">
    <property type="match status" value="1"/>
</dbReference>
<accession>A0A8J8TQD5</accession>
<keyword evidence="6" id="KW-0456">Lyase</keyword>
<organism evidence="10 11">
    <name type="scientific">Natronococcus pandeyae</name>
    <dbReference type="NCBI Taxonomy" id="2055836"/>
    <lineage>
        <taxon>Archaea</taxon>
        <taxon>Methanobacteriati</taxon>
        <taxon>Methanobacteriota</taxon>
        <taxon>Stenosarchaea group</taxon>
        <taxon>Halobacteria</taxon>
        <taxon>Halobacteriales</taxon>
        <taxon>Natrialbaceae</taxon>
        <taxon>Natronococcus</taxon>
    </lineage>
</organism>
<dbReference type="PANTHER" id="PTHR11670">
    <property type="entry name" value="ACONITASE/IRON-RESPONSIVE ELEMENT FAMILY MEMBER"/>
    <property type="match status" value="1"/>
</dbReference>
<feature type="compositionally biased region" description="Gly residues" evidence="7">
    <location>
        <begin position="437"/>
        <end position="447"/>
    </location>
</feature>
<protein>
    <submittedName>
        <fullName evidence="10">Aconitate hydratase AcnA</fullName>
    </submittedName>
</protein>
<dbReference type="InterPro" id="IPR001030">
    <property type="entry name" value="Acoase/IPM_deHydtase_lsu_aba"/>
</dbReference>
<dbReference type="OrthoDB" id="255at2157"/>
<feature type="compositionally biased region" description="Low complexity" evidence="7">
    <location>
        <begin position="448"/>
        <end position="460"/>
    </location>
</feature>
<dbReference type="NCBIfam" id="NF006757">
    <property type="entry name" value="PRK09277.1"/>
    <property type="match status" value="1"/>
</dbReference>
<evidence type="ECO:0000256" key="5">
    <source>
        <dbReference type="ARBA" id="ARBA00023014"/>
    </source>
</evidence>
<reference evidence="10" key="1">
    <citation type="submission" date="2017-11" db="EMBL/GenBank/DDBJ databases">
        <authorList>
            <person name="Kajale S.C."/>
            <person name="Sharma A."/>
        </authorList>
    </citation>
    <scope>NUCLEOTIDE SEQUENCE</scope>
    <source>
        <strain evidence="10">LS1_42</strain>
    </source>
</reference>
<gene>
    <name evidence="10" type="primary">acnA</name>
    <name evidence="10" type="ORF">CV102_21470</name>
</gene>
<dbReference type="RefSeq" id="WP_148860048.1">
    <property type="nucleotide sequence ID" value="NZ_PHNJ01000016.1"/>
</dbReference>
<dbReference type="Gene3D" id="3.30.499.10">
    <property type="entry name" value="Aconitase, domain 3"/>
    <property type="match status" value="3"/>
</dbReference>
<dbReference type="SUPFAM" id="SSF52016">
    <property type="entry name" value="LeuD/IlvD-like"/>
    <property type="match status" value="1"/>
</dbReference>
<comment type="cofactor">
    <cofactor evidence="1">
        <name>[4Fe-4S] cluster</name>
        <dbReference type="ChEBI" id="CHEBI:49883"/>
    </cofactor>
</comment>
<comment type="similarity">
    <text evidence="2">Belongs to the aconitase/IPM isomerase family.</text>
</comment>
<evidence type="ECO:0000256" key="3">
    <source>
        <dbReference type="ARBA" id="ARBA00022723"/>
    </source>
</evidence>
<name>A0A8J8TQD5_9EURY</name>
<dbReference type="InterPro" id="IPR036008">
    <property type="entry name" value="Aconitase_4Fe-4S_dom"/>
</dbReference>
<dbReference type="InterPro" id="IPR000573">
    <property type="entry name" value="AconitaseA/IPMdHydase_ssu_swvl"/>
</dbReference>
<dbReference type="InterPro" id="IPR015931">
    <property type="entry name" value="Acnase/IPM_dHydase_lsu_aba_1/3"/>
</dbReference>
<keyword evidence="3" id="KW-0479">Metal-binding</keyword>
<evidence type="ECO:0000259" key="9">
    <source>
        <dbReference type="Pfam" id="PF00694"/>
    </source>
</evidence>
<dbReference type="GO" id="GO:0046872">
    <property type="term" value="F:metal ion binding"/>
    <property type="evidence" value="ECO:0007669"/>
    <property type="project" value="UniProtKB-KW"/>
</dbReference>
<feature type="domain" description="Aconitase A/isopropylmalate dehydratase small subunit swivel" evidence="9">
    <location>
        <begin position="750"/>
        <end position="876"/>
    </location>
</feature>
<dbReference type="Pfam" id="PF00694">
    <property type="entry name" value="Aconitase_C"/>
    <property type="match status" value="1"/>
</dbReference>
<dbReference type="GO" id="GO:0051536">
    <property type="term" value="F:iron-sulfur cluster binding"/>
    <property type="evidence" value="ECO:0007669"/>
    <property type="project" value="UniProtKB-KW"/>
</dbReference>
<evidence type="ECO:0000256" key="2">
    <source>
        <dbReference type="ARBA" id="ARBA00007185"/>
    </source>
</evidence>
<comment type="caution">
    <text evidence="10">The sequence shown here is derived from an EMBL/GenBank/DDBJ whole genome shotgun (WGS) entry which is preliminary data.</text>
</comment>
<dbReference type="PRINTS" id="PR00415">
    <property type="entry name" value="ACONITASE"/>
</dbReference>
<keyword evidence="4" id="KW-0408">Iron</keyword>
<evidence type="ECO:0000259" key="8">
    <source>
        <dbReference type="Pfam" id="PF00330"/>
    </source>
</evidence>
<feature type="region of interest" description="Disordered" evidence="7">
    <location>
        <begin position="199"/>
        <end position="235"/>
    </location>
</feature>
<dbReference type="NCBIfam" id="TIGR01341">
    <property type="entry name" value="aconitase_1"/>
    <property type="match status" value="1"/>
</dbReference>
<evidence type="ECO:0000256" key="4">
    <source>
        <dbReference type="ARBA" id="ARBA00023004"/>
    </source>
</evidence>
<feature type="compositionally biased region" description="Basic and acidic residues" evidence="7">
    <location>
        <begin position="208"/>
        <end position="222"/>
    </location>
</feature>
<sequence length="954" mass="104044">MATDEFSEAIREFEHDDETYKMADLTVLEEEGLCDLEKLPVSIRILLESVLRNADGDQIDADSIRAAASWEPDVPDAEVPFTVSRVVLQDLTGVPAVVDLAALRSAADRKGVDPTVVEPEVPCDLVIDHSVQVDHFGTDDAYEQNVEIEYERNEERYRAIKWAQQAFDEFNVVPPGTGIVHQVNLEHLGRVVDVREVDGVSASSEGRSPSDRSSEQSSREDEASGGSSDESDVEQWLVPDTLVGTDSHTPMIGGIGVVGWGVGGIEAEAALLGQPINMSLPEVVGVRLSGELPEGATATDLVLHITEKLRKVGVVDKFVEFYGPGVSQLSVADRATISNMAPEQGSTISMFPVDEKTLEYLELTGRDPDHIELVREYLEAQGLFGEQDPEYTETVEFDLDEVEPSLAGHKKPHDRIPMGDLDEHFPDLLREQGVIGAGGEPAIGDGSGASAANSTASGPGLPLDEKVPVELEDGTEIEIGHGDVLVSAITSCTNTSNPSVMVGAGLLARNAAEQGLEVPEYVKTSLAPGSRVVTEYLERADLLDDLEELGYHVVGYGCTTCIGNSGPLPEPIENAIDEHDLWTTSVLSGNRNFEARIHPKIQANYLASPPLVVAYGLAGRMDVDLENEPLGTNDDGEEVYLEDVWPDPEEIRQTIHDSISPEMFEEKYASVYEGDERWGALDAPTGDVYDWDDESTYIREPPFFQEFPLEKPGVDNVEDARALLTLGDTVTTDHISPAGLFGEDLPAGQWLKERGVEPHEFNTYGSRRGNHEVMMRGTFANVRIENELLDGKEGGYTIHHPSGEETTVFDASERYRDDDTPLIVMAGEELGTGSSRDWAAKGTDLLGIRATIGKSYERIYRDNLLGMGVLPLQFAEGQGWEELGLDGDEYFQIEGLEDGLEPRAELTVSAEKADGETVEFDVTAQVDTPMAVEYVENGGVLHLVLRRLLQEETA</sequence>
<feature type="region of interest" description="Disordered" evidence="7">
    <location>
        <begin position="437"/>
        <end position="464"/>
    </location>
</feature>
<evidence type="ECO:0000256" key="6">
    <source>
        <dbReference type="ARBA" id="ARBA00023239"/>
    </source>
</evidence>
<dbReference type="NCBIfam" id="NF009520">
    <property type="entry name" value="PRK12881.1"/>
    <property type="match status" value="1"/>
</dbReference>
<dbReference type="Pfam" id="PF00330">
    <property type="entry name" value="Aconitase"/>
    <property type="match status" value="1"/>
</dbReference>
<dbReference type="FunFam" id="3.20.19.10:FF:000001">
    <property type="entry name" value="Aconitate hydratase"/>
    <property type="match status" value="1"/>
</dbReference>
<feature type="domain" description="Aconitase/3-isopropylmalate dehydratase large subunit alpha/beta/alpha" evidence="8">
    <location>
        <begin position="77"/>
        <end position="619"/>
    </location>
</feature>
<proteinExistence type="inferred from homology"/>
<dbReference type="InterPro" id="IPR018136">
    <property type="entry name" value="Aconitase_4Fe-4S_BS"/>
</dbReference>
<evidence type="ECO:0000313" key="11">
    <source>
        <dbReference type="Proteomes" id="UP000766904"/>
    </source>
</evidence>
<dbReference type="Proteomes" id="UP000766904">
    <property type="component" value="Unassembled WGS sequence"/>
</dbReference>
<dbReference type="AlphaFoldDB" id="A0A8J8TQD5"/>
<dbReference type="InterPro" id="IPR015928">
    <property type="entry name" value="Aconitase/3IPM_dehydase_swvl"/>
</dbReference>
<dbReference type="EMBL" id="PHNJ01000016">
    <property type="protein sequence ID" value="TYL36624.1"/>
    <property type="molecule type" value="Genomic_DNA"/>
</dbReference>
<dbReference type="Gene3D" id="3.20.19.10">
    <property type="entry name" value="Aconitase, domain 4"/>
    <property type="match status" value="1"/>
</dbReference>